<keyword evidence="9" id="KW-0472">Membrane</keyword>
<dbReference type="PRINTS" id="PR00701">
    <property type="entry name" value="60KDINNERMP"/>
</dbReference>
<organism evidence="15">
    <name type="scientific">mine drainage metagenome</name>
    <dbReference type="NCBI Taxonomy" id="410659"/>
    <lineage>
        <taxon>unclassified sequences</taxon>
        <taxon>metagenomes</taxon>
        <taxon>ecological metagenomes</taxon>
    </lineage>
</organism>
<feature type="region of interest" description="Disordered" evidence="13">
    <location>
        <begin position="22"/>
        <end position="52"/>
    </location>
</feature>
<dbReference type="InterPro" id="IPR038221">
    <property type="entry name" value="YidC_periplasmic_sf"/>
</dbReference>
<evidence type="ECO:0000256" key="5">
    <source>
        <dbReference type="ARBA" id="ARBA00022475"/>
    </source>
</evidence>
<reference evidence="15" key="2">
    <citation type="journal article" date="2014" name="ISME J.">
        <title>Microbial stratification in low pH oxic and suboxic macroscopic growths along an acid mine drainage.</title>
        <authorList>
            <person name="Mendez-Garcia C."/>
            <person name="Mesa V."/>
            <person name="Sprenger R.R."/>
            <person name="Richter M."/>
            <person name="Diez M.S."/>
            <person name="Solano J."/>
            <person name="Bargiela R."/>
            <person name="Golyshina O.V."/>
            <person name="Manteca A."/>
            <person name="Ramos J.L."/>
            <person name="Gallego J.R."/>
            <person name="Llorente I."/>
            <person name="Martins Dos Santos V.A."/>
            <person name="Jensen O.N."/>
            <person name="Pelaez A.I."/>
            <person name="Sanchez J."/>
            <person name="Ferrer M."/>
        </authorList>
    </citation>
    <scope>NUCLEOTIDE SEQUENCE</scope>
</reference>
<name>T1AUR0_9ZZZZ</name>
<evidence type="ECO:0000256" key="3">
    <source>
        <dbReference type="ARBA" id="ARBA00015325"/>
    </source>
</evidence>
<reference evidence="15" key="1">
    <citation type="submission" date="2013-08" db="EMBL/GenBank/DDBJ databases">
        <authorList>
            <person name="Mendez C."/>
            <person name="Richter M."/>
            <person name="Ferrer M."/>
            <person name="Sanchez J."/>
        </authorList>
    </citation>
    <scope>NUCLEOTIDE SEQUENCE</scope>
</reference>
<feature type="non-terminal residue" evidence="15">
    <location>
        <position position="1"/>
    </location>
</feature>
<sequence>TAQFAASAQRTAVLREAAAPHVLSNSVPQTPPPASAPAAAAPAPRPAPKVSTAPAVSAAAPVIHVHTDVYDLEISTEGGTLVKVDLLHYAKVQGSKARVELESTDPAREYLLQTGLTGPSGADYPTQAARFSAARLEYRMGASGALRVPLRWHSGGITVTKTFVFHKGSYRIGLHYLVDNRGKAPWTFAAYAQLFRNDPRTKGSYFHPTSNAYHGPAIWDGHKYIELDPASREYQHFARQVT</sequence>
<feature type="compositionally biased region" description="Low complexity" evidence="13">
    <location>
        <begin position="36"/>
        <end position="52"/>
    </location>
</feature>
<dbReference type="Gene3D" id="2.70.98.90">
    <property type="match status" value="1"/>
</dbReference>
<proteinExistence type="inferred from homology"/>
<keyword evidence="4" id="KW-0813">Transport</keyword>
<dbReference type="NCBIfam" id="TIGR03593">
    <property type="entry name" value="yidC_nterm"/>
    <property type="match status" value="1"/>
</dbReference>
<keyword evidence="5" id="KW-1003">Cell membrane</keyword>
<evidence type="ECO:0000256" key="2">
    <source>
        <dbReference type="ARBA" id="ARBA00010527"/>
    </source>
</evidence>
<keyword evidence="10" id="KW-0143">Chaperone</keyword>
<dbReference type="CDD" id="cd19961">
    <property type="entry name" value="EcYidC-like_peri"/>
    <property type="match status" value="1"/>
</dbReference>
<gene>
    <name evidence="15" type="ORF">B2A_09596</name>
</gene>
<evidence type="ECO:0000256" key="4">
    <source>
        <dbReference type="ARBA" id="ARBA00022448"/>
    </source>
</evidence>
<dbReference type="EMBL" id="AUZZ01006930">
    <property type="protein sequence ID" value="EQD44444.1"/>
    <property type="molecule type" value="Genomic_DNA"/>
</dbReference>
<dbReference type="GO" id="GO:0032977">
    <property type="term" value="F:membrane insertase activity"/>
    <property type="evidence" value="ECO:0007669"/>
    <property type="project" value="InterPro"/>
</dbReference>
<evidence type="ECO:0000256" key="6">
    <source>
        <dbReference type="ARBA" id="ARBA00022692"/>
    </source>
</evidence>
<evidence type="ECO:0000256" key="10">
    <source>
        <dbReference type="ARBA" id="ARBA00023186"/>
    </source>
</evidence>
<evidence type="ECO:0000259" key="14">
    <source>
        <dbReference type="Pfam" id="PF14849"/>
    </source>
</evidence>
<dbReference type="AlphaFoldDB" id="T1AUR0"/>
<dbReference type="GO" id="GO:0015031">
    <property type="term" value="P:protein transport"/>
    <property type="evidence" value="ECO:0007669"/>
    <property type="project" value="UniProtKB-KW"/>
</dbReference>
<comment type="similarity">
    <text evidence="2">Belongs to the OXA1/ALB3/YidC family. Type 1 subfamily.</text>
</comment>
<feature type="non-terminal residue" evidence="15">
    <location>
        <position position="242"/>
    </location>
</feature>
<keyword evidence="7" id="KW-0653">Protein transport</keyword>
<comment type="subcellular location">
    <subcellularLocation>
        <location evidence="1">Cell membrane</location>
        <topology evidence="1">Multi-pass membrane protein</topology>
    </subcellularLocation>
</comment>
<evidence type="ECO:0000256" key="13">
    <source>
        <dbReference type="SAM" id="MobiDB-lite"/>
    </source>
</evidence>
<evidence type="ECO:0000313" key="15">
    <source>
        <dbReference type="EMBL" id="EQD44444.1"/>
    </source>
</evidence>
<evidence type="ECO:0000256" key="12">
    <source>
        <dbReference type="ARBA" id="ARBA00033342"/>
    </source>
</evidence>
<evidence type="ECO:0000256" key="1">
    <source>
        <dbReference type="ARBA" id="ARBA00004651"/>
    </source>
</evidence>
<evidence type="ECO:0000256" key="8">
    <source>
        <dbReference type="ARBA" id="ARBA00022989"/>
    </source>
</evidence>
<keyword evidence="8" id="KW-1133">Transmembrane helix</keyword>
<dbReference type="Pfam" id="PF14849">
    <property type="entry name" value="YidC_periplas"/>
    <property type="match status" value="1"/>
</dbReference>
<evidence type="ECO:0000256" key="11">
    <source>
        <dbReference type="ARBA" id="ARBA00033245"/>
    </source>
</evidence>
<dbReference type="GO" id="GO:0005886">
    <property type="term" value="C:plasma membrane"/>
    <property type="evidence" value="ECO:0007669"/>
    <property type="project" value="UniProtKB-SubCell"/>
</dbReference>
<evidence type="ECO:0000256" key="7">
    <source>
        <dbReference type="ARBA" id="ARBA00022927"/>
    </source>
</evidence>
<protein>
    <recommendedName>
        <fullName evidence="3">Membrane protein insertase YidC</fullName>
    </recommendedName>
    <alternativeName>
        <fullName evidence="12">Foldase YidC</fullName>
    </alternativeName>
    <alternativeName>
        <fullName evidence="11">Membrane integrase YidC</fullName>
    </alternativeName>
</protein>
<comment type="caution">
    <text evidence="15">The sequence shown here is derived from an EMBL/GenBank/DDBJ whole genome shotgun (WGS) entry which is preliminary data.</text>
</comment>
<dbReference type="InterPro" id="IPR028053">
    <property type="entry name" value="Membr_insert_YidC_N"/>
</dbReference>
<keyword evidence="6" id="KW-0812">Transmembrane</keyword>
<evidence type="ECO:0000256" key="9">
    <source>
        <dbReference type="ARBA" id="ARBA00023136"/>
    </source>
</evidence>
<accession>T1AUR0</accession>
<dbReference type="InterPro" id="IPR001708">
    <property type="entry name" value="YidC/ALB3/OXA1/COX18"/>
</dbReference>
<feature type="domain" description="Membrane insertase YidC N-terminal" evidence="14">
    <location>
        <begin position="63"/>
        <end position="227"/>
    </location>
</feature>